<evidence type="ECO:0000313" key="4">
    <source>
        <dbReference type="Proteomes" id="UP000199323"/>
    </source>
</evidence>
<dbReference type="Proteomes" id="UP000199323">
    <property type="component" value="Unassembled WGS sequence"/>
</dbReference>
<evidence type="ECO:0000256" key="1">
    <source>
        <dbReference type="SAM" id="MobiDB-lite"/>
    </source>
</evidence>
<keyword evidence="2" id="KW-0472">Membrane</keyword>
<reference evidence="3 4" key="1">
    <citation type="submission" date="2016-10" db="EMBL/GenBank/DDBJ databases">
        <authorList>
            <person name="de Groot N.N."/>
        </authorList>
    </citation>
    <scope>NUCLEOTIDE SEQUENCE [LARGE SCALE GENOMIC DNA]</scope>
    <source>
        <strain evidence="3 4">CGMCC 4.3510</strain>
    </source>
</reference>
<feature type="transmembrane region" description="Helical" evidence="2">
    <location>
        <begin position="215"/>
        <end position="234"/>
    </location>
</feature>
<dbReference type="AlphaFoldDB" id="A0A1I2MP84"/>
<evidence type="ECO:0000313" key="3">
    <source>
        <dbReference type="EMBL" id="SFF92509.1"/>
    </source>
</evidence>
<dbReference type="RefSeq" id="WP_093717806.1">
    <property type="nucleotide sequence ID" value="NZ_FONG01000039.1"/>
</dbReference>
<sequence length="411" mass="43211">SELDRLDCGYWKGEAAKAFISHIDSDVTPLIKKAHDSFGRASSALGRWADQLHGFQDEADALEREAATKQGTLDHAKTAAGIPPDDGAPHPQPEASPDPDPHAAAEAKKKQQAVTDANNALDGVRHRAEELHNRFTNAANAISHDLDKAGDIAPDKPGLFSRMVHGIEDAWNDTVQWVKDHADLIKLIGDLLSDLSGILGMLAILTLPFEPIGAIFAGLAVATSALALVTHLVAKAAGADVSWMSIGFDALGAIPGLTAFTKGASTAVKGVTAAERAVQLGRAYKVGSAITKGATEGINWVGKADEVVSGGVKFKNIALWGKKGVEGLSATGLKGRLAMVAENNIAKGQLLGTKGWNVIAKESRFAVDPLTNLGRNIDAGLKIAPKVWSIPQHIGEAVHLGNRFHQSATDH</sequence>
<feature type="compositionally biased region" description="Basic and acidic residues" evidence="1">
    <location>
        <begin position="99"/>
        <end position="109"/>
    </location>
</feature>
<accession>A0A1I2MP84</accession>
<organism evidence="3 4">
    <name type="scientific">Actinacidiphila alni</name>
    <dbReference type="NCBI Taxonomy" id="380248"/>
    <lineage>
        <taxon>Bacteria</taxon>
        <taxon>Bacillati</taxon>
        <taxon>Actinomycetota</taxon>
        <taxon>Actinomycetes</taxon>
        <taxon>Kitasatosporales</taxon>
        <taxon>Streptomycetaceae</taxon>
        <taxon>Actinacidiphila</taxon>
    </lineage>
</organism>
<feature type="region of interest" description="Disordered" evidence="1">
    <location>
        <begin position="77"/>
        <end position="116"/>
    </location>
</feature>
<gene>
    <name evidence="3" type="ORF">SAMN05216251_1391</name>
</gene>
<evidence type="ECO:0000256" key="2">
    <source>
        <dbReference type="SAM" id="Phobius"/>
    </source>
</evidence>
<name>A0A1I2MP84_9ACTN</name>
<keyword evidence="2" id="KW-0812">Transmembrane</keyword>
<keyword evidence="4" id="KW-1185">Reference proteome</keyword>
<protein>
    <submittedName>
        <fullName evidence="3">Uncharacterized protein</fullName>
    </submittedName>
</protein>
<feature type="non-terminal residue" evidence="3">
    <location>
        <position position="1"/>
    </location>
</feature>
<proteinExistence type="predicted"/>
<keyword evidence="2" id="KW-1133">Transmembrane helix</keyword>
<dbReference type="EMBL" id="FONG01000039">
    <property type="protein sequence ID" value="SFF92509.1"/>
    <property type="molecule type" value="Genomic_DNA"/>
</dbReference>